<keyword evidence="1" id="KW-0175">Coiled coil</keyword>
<name>A0A5M6CEC6_9BACT</name>
<protein>
    <submittedName>
        <fullName evidence="2">Uncharacterized protein</fullName>
    </submittedName>
</protein>
<feature type="coiled-coil region" evidence="1">
    <location>
        <begin position="431"/>
        <end position="482"/>
    </location>
</feature>
<proteinExistence type="predicted"/>
<accession>A0A5M6CEC6</accession>
<evidence type="ECO:0000313" key="3">
    <source>
        <dbReference type="Proteomes" id="UP000323632"/>
    </source>
</evidence>
<dbReference type="AlphaFoldDB" id="A0A5M6CEC6"/>
<evidence type="ECO:0000313" key="2">
    <source>
        <dbReference type="EMBL" id="KAA5532222.1"/>
    </source>
</evidence>
<sequence>MLLLIIVFSGNEGSAYGQNPPDSFFSLLHCDAVYIESGNLFEDVYFMSAGATKVSISLKLYELKATNDSILLYSVSGTDFEAGRGANRLTVPFKDRRVKANIREDWLGAFKSIERMPAGNYACIIQVKNTDAGKDYTERILLSSDTLITEYTRLDGGIGRILGNGSIKVSKVLDSKSAVLERYYQKKGIACSRRSEAGKELLDLYYGSWYLGRKELPSDMTTGQYAQSSDALRNNLDATGKDALSDYHSLLSRFRDMQNTSKENTELVADISLSGNFANGQEPNSGLSNNYYEGRADVELPLFDIPVQVSGFYTTQDMHRQAKASYIHFRYDAEKAREQMLKLISGFNNKYSQALTKGSGYDLIYGQFVAKLQQEKDRSLANFTKQYGIDENGLSGLSEERLQQIVTERAEQQGQKLTDSLKNKADTSAIANNLNDKKDKALAAKQQAEEKYEKAKEQYQKLLELQQKIDKYKALLEQYKKSNFYDSAMAYGKIKDLKNYENMSCKDMAKKAASLLPESKTKGMVTGLVNFDAGMFPKYVSDYTMSGQMMKGLDMSYDIGFATVGGSYGKMEYIDRNGNVEGYKAYSGRIEFKPVVKQTFGFVYYGYSPGKSLLGGGSGGDGFFKDVDVSMPSFRNPVSILSATYKGEIGDNVTLSGEYAFSDKPGQSDEAKEQVMFMDKSAYNFKAAAMIPQTDIEIESGYEHAGKAFENNTLPVLLAGTDRLFIKTKGDFFRNFLTLGAEYNYLIQKSFYSKGSNSKWGFDIATHSRRYPSVALSYKPFSTFRSFNDTLNIAQKPISGEVWTGKANYQIKRQDRAIRFTLIYSRNSSTDDTIQYKSSTAQLSTMLSKKTTMLMVNIGHSNIDAGSYETAYPIYNNSWFANASLGGMVGESIQLTGGIDITKAGPGISKYGCFVSSGYAFKKLPLTIRGNFRYSNFRMAETTSRQQLVSGGIELSWRIKEKLYTD</sequence>
<gene>
    <name evidence="2" type="ORF">F0919_15600</name>
</gene>
<keyword evidence="3" id="KW-1185">Reference proteome</keyword>
<comment type="caution">
    <text evidence="2">The sequence shown here is derived from an EMBL/GenBank/DDBJ whole genome shotgun (WGS) entry which is preliminary data.</text>
</comment>
<reference evidence="2 3" key="1">
    <citation type="submission" date="2019-09" db="EMBL/GenBank/DDBJ databases">
        <title>Genome sequence and assembly of Taibaiella sp.</title>
        <authorList>
            <person name="Chhetri G."/>
        </authorList>
    </citation>
    <scope>NUCLEOTIDE SEQUENCE [LARGE SCALE GENOMIC DNA]</scope>
    <source>
        <strain evidence="2 3">KVB11</strain>
    </source>
</reference>
<organism evidence="2 3">
    <name type="scientific">Taibaiella lutea</name>
    <dbReference type="NCBI Taxonomy" id="2608001"/>
    <lineage>
        <taxon>Bacteria</taxon>
        <taxon>Pseudomonadati</taxon>
        <taxon>Bacteroidota</taxon>
        <taxon>Chitinophagia</taxon>
        <taxon>Chitinophagales</taxon>
        <taxon>Chitinophagaceae</taxon>
        <taxon>Taibaiella</taxon>
    </lineage>
</organism>
<evidence type="ECO:0000256" key="1">
    <source>
        <dbReference type="SAM" id="Coils"/>
    </source>
</evidence>
<dbReference type="EMBL" id="VWSH01000004">
    <property type="protein sequence ID" value="KAA5532222.1"/>
    <property type="molecule type" value="Genomic_DNA"/>
</dbReference>
<dbReference type="Proteomes" id="UP000323632">
    <property type="component" value="Unassembled WGS sequence"/>
</dbReference>
<dbReference type="RefSeq" id="WP_150033724.1">
    <property type="nucleotide sequence ID" value="NZ_VWSH01000004.1"/>
</dbReference>